<dbReference type="KEGG" id="ams:AMIS_44350"/>
<dbReference type="Gene3D" id="1.25.10.10">
    <property type="entry name" value="Leucine-rich Repeat Variant"/>
    <property type="match status" value="1"/>
</dbReference>
<evidence type="ECO:0008006" key="3">
    <source>
        <dbReference type="Google" id="ProtNLM"/>
    </source>
</evidence>
<dbReference type="PATRIC" id="fig|512565.3.peg.4423"/>
<organism evidence="1 2">
    <name type="scientific">Actinoplanes missouriensis (strain ATCC 14538 / DSM 43046 / CBS 188.64 / JCM 3121 / NBRC 102363 / NCIMB 12654 / NRRL B-3342 / UNCC 431)</name>
    <dbReference type="NCBI Taxonomy" id="512565"/>
    <lineage>
        <taxon>Bacteria</taxon>
        <taxon>Bacillati</taxon>
        <taxon>Actinomycetota</taxon>
        <taxon>Actinomycetes</taxon>
        <taxon>Micromonosporales</taxon>
        <taxon>Micromonosporaceae</taxon>
        <taxon>Actinoplanes</taxon>
    </lineage>
</organism>
<sequence length="317" mass="35016">MARGDWEAGDVDEPWLPEFDVRAIVAALPRRPVTVDDFVWDESLRNDERLVEVRDGIRGLIAGEAAAVTRALSDLRGLTCDDGVTGVFGACVVPSLIRLAEEGSGPVRTEALQLAGDLARMDVFGKDSRSGLLRTMGPLARYDSWGYLENWAVEAVRMMIGRDAGPLITLLNDDDPHVRGRAAYVLVTSLPAGQEIADALWERLGVERDPAVQMDLVVGLAQHDNERDQLAQAMTWTRTLWSEPASASGARLGAVVAWLALMSESAPPELRRVLVDMPMPATYELLRQLAWIWWVDVRPGRLVDRWQDLTRGDAPGW</sequence>
<dbReference type="SUPFAM" id="SSF48371">
    <property type="entry name" value="ARM repeat"/>
    <property type="match status" value="1"/>
</dbReference>
<dbReference type="AlphaFoldDB" id="I0H9G8"/>
<dbReference type="Proteomes" id="UP000007882">
    <property type="component" value="Chromosome"/>
</dbReference>
<dbReference type="eggNOG" id="ENOG502ZP6C">
    <property type="taxonomic scope" value="Bacteria"/>
</dbReference>
<reference evidence="1 2" key="1">
    <citation type="submission" date="2012-02" db="EMBL/GenBank/DDBJ databases">
        <title>Complete genome sequence of Actinoplanes missouriensis 431 (= NBRC 102363).</title>
        <authorList>
            <person name="Ohnishi Y."/>
            <person name="Ishikawa J."/>
            <person name="Sekine M."/>
            <person name="Hosoyama A."/>
            <person name="Harada T."/>
            <person name="Narita H."/>
            <person name="Hata T."/>
            <person name="Konno Y."/>
            <person name="Tutikane K."/>
            <person name="Fujita N."/>
            <person name="Horinouchi S."/>
            <person name="Hayakawa M."/>
        </authorList>
    </citation>
    <scope>NUCLEOTIDE SEQUENCE [LARGE SCALE GENOMIC DNA]</scope>
    <source>
        <strain evidence="2">ATCC 14538 / DSM 43046 / CBS 188.64 / JCM 3121 / NBRC 102363 / NCIMB 12654 / NRRL B-3342 / UNCC 431</strain>
    </source>
</reference>
<proteinExistence type="predicted"/>
<name>I0H9G8_ACTM4</name>
<evidence type="ECO:0000313" key="1">
    <source>
        <dbReference type="EMBL" id="BAL89655.1"/>
    </source>
</evidence>
<accession>I0H9G8</accession>
<evidence type="ECO:0000313" key="2">
    <source>
        <dbReference type="Proteomes" id="UP000007882"/>
    </source>
</evidence>
<protein>
    <recommendedName>
        <fullName evidence="3">HEAT repeat-containing protein</fullName>
    </recommendedName>
</protein>
<dbReference type="EMBL" id="AP012319">
    <property type="protein sequence ID" value="BAL89655.1"/>
    <property type="molecule type" value="Genomic_DNA"/>
</dbReference>
<dbReference type="InterPro" id="IPR011989">
    <property type="entry name" value="ARM-like"/>
</dbReference>
<dbReference type="HOGENOM" id="CLU_876132_0_0_11"/>
<dbReference type="InterPro" id="IPR016024">
    <property type="entry name" value="ARM-type_fold"/>
</dbReference>
<keyword evidence="2" id="KW-1185">Reference proteome</keyword>
<dbReference type="STRING" id="512565.AMIS_44350"/>
<gene>
    <name evidence="1" type="ordered locus">AMIS_44350</name>
</gene>